<dbReference type="Pfam" id="PF02140">
    <property type="entry name" value="SUEL_Lectin"/>
    <property type="match status" value="1"/>
</dbReference>
<dbReference type="GO" id="GO:0048046">
    <property type="term" value="C:apoplast"/>
    <property type="evidence" value="ECO:0007669"/>
    <property type="project" value="UniProtKB-SubCell"/>
</dbReference>
<dbReference type="EMBL" id="CM002926">
    <property type="protein sequence ID" value="KGN50376.1"/>
    <property type="molecule type" value="Genomic_DNA"/>
</dbReference>
<keyword evidence="7 13" id="KW-0732">Signal</keyword>
<dbReference type="Gene3D" id="3.20.20.80">
    <property type="entry name" value="Glycosidases"/>
    <property type="match status" value="1"/>
</dbReference>
<reference evidence="15 16" key="4">
    <citation type="journal article" date="2011" name="BMC Genomics">
        <title>RNA-Seq improves annotation of protein-coding genes in the cucumber genome.</title>
        <authorList>
            <person name="Li Z."/>
            <person name="Zhang Z."/>
            <person name="Yan P."/>
            <person name="Huang S."/>
            <person name="Fei Z."/>
            <person name="Lin K."/>
        </authorList>
    </citation>
    <scope>NUCLEOTIDE SEQUENCE [LARGE SCALE GENOMIC DNA]</scope>
    <source>
        <strain evidence="16">cv. 9930</strain>
    </source>
</reference>
<dbReference type="InterPro" id="IPR041392">
    <property type="entry name" value="GHD"/>
</dbReference>
<dbReference type="GO" id="GO:0009505">
    <property type="term" value="C:plant-type cell wall"/>
    <property type="evidence" value="ECO:0000318"/>
    <property type="project" value="GO_Central"/>
</dbReference>
<dbReference type="InterPro" id="IPR019801">
    <property type="entry name" value="Glyco_hydro_35_CS"/>
</dbReference>
<dbReference type="Gene3D" id="2.60.120.740">
    <property type="match status" value="1"/>
</dbReference>
<gene>
    <name evidence="15" type="ORF">Csa_5G169120</name>
</gene>
<reference evidence="15 16" key="3">
    <citation type="journal article" date="2010" name="BMC Genomics">
        <title>Transcriptome sequencing and comparative analysis of cucumber flowers with different sex types.</title>
        <authorList>
            <person name="Guo S."/>
            <person name="Zheng Y."/>
            <person name="Joung J.G."/>
            <person name="Liu S."/>
            <person name="Zhang Z."/>
            <person name="Crasta O.R."/>
            <person name="Sobral B.W."/>
            <person name="Xu Y."/>
            <person name="Huang S."/>
            <person name="Fei Z."/>
        </authorList>
    </citation>
    <scope>NUCLEOTIDE SEQUENCE [LARGE SCALE GENOMIC DNA]</scope>
    <source>
        <strain evidence="16">cv. 9930</strain>
    </source>
</reference>
<dbReference type="InterPro" id="IPR008979">
    <property type="entry name" value="Galactose-bd-like_sf"/>
</dbReference>
<evidence type="ECO:0000256" key="9">
    <source>
        <dbReference type="ARBA" id="ARBA00023180"/>
    </source>
</evidence>
<evidence type="ECO:0000256" key="13">
    <source>
        <dbReference type="SAM" id="SignalP"/>
    </source>
</evidence>
<proteinExistence type="inferred from homology"/>
<dbReference type="InterPro" id="IPR000922">
    <property type="entry name" value="Lectin_gal-bd_dom"/>
</dbReference>
<dbReference type="GO" id="GO:0009827">
    <property type="term" value="P:plant-type cell wall modification"/>
    <property type="evidence" value="ECO:0000318"/>
    <property type="project" value="GO_Central"/>
</dbReference>
<dbReference type="InterPro" id="IPR043159">
    <property type="entry name" value="Lectin_gal-bd_sf"/>
</dbReference>
<dbReference type="SUPFAM" id="SSF51445">
    <property type="entry name" value="(Trans)glycosidases"/>
    <property type="match status" value="1"/>
</dbReference>
<dbReference type="AlphaFoldDB" id="A0A0A0KRM6"/>
<evidence type="ECO:0000256" key="3">
    <source>
        <dbReference type="ARBA" id="ARBA00009809"/>
    </source>
</evidence>
<feature type="signal peptide" evidence="13">
    <location>
        <begin position="1"/>
        <end position="19"/>
    </location>
</feature>
<evidence type="ECO:0000256" key="8">
    <source>
        <dbReference type="ARBA" id="ARBA00022801"/>
    </source>
</evidence>
<dbReference type="InterPro" id="IPR001944">
    <property type="entry name" value="Glycoside_Hdrlase_35"/>
</dbReference>
<keyword evidence="6" id="KW-0964">Secreted</keyword>
<keyword evidence="10 11" id="KW-0326">Glycosidase</keyword>
<dbReference type="GO" id="GO:0004565">
    <property type="term" value="F:beta-galactosidase activity"/>
    <property type="evidence" value="ECO:0000318"/>
    <property type="project" value="GO_Central"/>
</dbReference>
<dbReference type="OMA" id="ACVGRES"/>
<dbReference type="GO" id="GO:0030246">
    <property type="term" value="F:carbohydrate binding"/>
    <property type="evidence" value="ECO:0007669"/>
    <property type="project" value="InterPro"/>
</dbReference>
<evidence type="ECO:0000256" key="1">
    <source>
        <dbReference type="ARBA" id="ARBA00001412"/>
    </source>
</evidence>
<dbReference type="PANTHER" id="PTHR23421">
    <property type="entry name" value="BETA-GALACTOSIDASE RELATED"/>
    <property type="match status" value="1"/>
</dbReference>
<keyword evidence="5" id="KW-0052">Apoplast</keyword>
<dbReference type="InterPro" id="IPR017853">
    <property type="entry name" value="GH"/>
</dbReference>
<evidence type="ECO:0000259" key="14">
    <source>
        <dbReference type="PROSITE" id="PS50228"/>
    </source>
</evidence>
<evidence type="ECO:0000313" key="16">
    <source>
        <dbReference type="Proteomes" id="UP000029981"/>
    </source>
</evidence>
<evidence type="ECO:0000256" key="12">
    <source>
        <dbReference type="RuleBase" id="RU003679"/>
    </source>
</evidence>
<protein>
    <recommendedName>
        <fullName evidence="4 11">Beta-galactosidase</fullName>
        <ecNumber evidence="4 11">3.2.1.23</ecNumber>
    </recommendedName>
</protein>
<dbReference type="CDD" id="cd22842">
    <property type="entry name" value="Gal_Rha_Lectin_BGal"/>
    <property type="match status" value="1"/>
</dbReference>
<evidence type="ECO:0000256" key="5">
    <source>
        <dbReference type="ARBA" id="ARBA00022523"/>
    </source>
</evidence>
<dbReference type="InterPro" id="IPR048913">
    <property type="entry name" value="BetaGal_gal-bd"/>
</dbReference>
<dbReference type="PROSITE" id="PS01182">
    <property type="entry name" value="GLYCOSYL_HYDROL_F35"/>
    <property type="match status" value="1"/>
</dbReference>
<feature type="domain" description="SUEL-type lectin" evidence="14">
    <location>
        <begin position="645"/>
        <end position="731"/>
    </location>
</feature>
<dbReference type="PRINTS" id="PR00742">
    <property type="entry name" value="GLHYDRLASE35"/>
</dbReference>
<evidence type="ECO:0000256" key="2">
    <source>
        <dbReference type="ARBA" id="ARBA00004271"/>
    </source>
</evidence>
<reference evidence="15 16" key="1">
    <citation type="journal article" date="2009" name="Nat. Genet.">
        <title>The genome of the cucumber, Cucumis sativus L.</title>
        <authorList>
            <person name="Huang S."/>
            <person name="Li R."/>
            <person name="Zhang Z."/>
            <person name="Li L."/>
            <person name="Gu X."/>
            <person name="Fan W."/>
            <person name="Lucas W.J."/>
            <person name="Wang X."/>
            <person name="Xie B."/>
            <person name="Ni P."/>
            <person name="Ren Y."/>
            <person name="Zhu H."/>
            <person name="Li J."/>
            <person name="Lin K."/>
            <person name="Jin W."/>
            <person name="Fei Z."/>
            <person name="Li G."/>
            <person name="Staub J."/>
            <person name="Kilian A."/>
            <person name="van der Vossen E.A."/>
            <person name="Wu Y."/>
            <person name="Guo J."/>
            <person name="He J."/>
            <person name="Jia Z."/>
            <person name="Ren Y."/>
            <person name="Tian G."/>
            <person name="Lu Y."/>
            <person name="Ruan J."/>
            <person name="Qian W."/>
            <person name="Wang M."/>
            <person name="Huang Q."/>
            <person name="Li B."/>
            <person name="Xuan Z."/>
            <person name="Cao J."/>
            <person name="Asan"/>
            <person name="Wu Z."/>
            <person name="Zhang J."/>
            <person name="Cai Q."/>
            <person name="Bai Y."/>
            <person name="Zhao B."/>
            <person name="Han Y."/>
            <person name="Li Y."/>
            <person name="Li X."/>
            <person name="Wang S."/>
            <person name="Shi Q."/>
            <person name="Liu S."/>
            <person name="Cho W.K."/>
            <person name="Kim J.Y."/>
            <person name="Xu Y."/>
            <person name="Heller-Uszynska K."/>
            <person name="Miao H."/>
            <person name="Cheng Z."/>
            <person name="Zhang S."/>
            <person name="Wu J."/>
            <person name="Yang Y."/>
            <person name="Kang H."/>
            <person name="Li M."/>
            <person name="Liang H."/>
            <person name="Ren X."/>
            <person name="Shi Z."/>
            <person name="Wen M."/>
            <person name="Jian M."/>
            <person name="Yang H."/>
            <person name="Zhang G."/>
            <person name="Yang Z."/>
            <person name="Chen R."/>
            <person name="Liu S."/>
            <person name="Li J."/>
            <person name="Ma L."/>
            <person name="Liu H."/>
            <person name="Zhou Y."/>
            <person name="Zhao J."/>
            <person name="Fang X."/>
            <person name="Li G."/>
            <person name="Fang L."/>
            <person name="Li Y."/>
            <person name="Liu D."/>
            <person name="Zheng H."/>
            <person name="Zhang Y."/>
            <person name="Qin N."/>
            <person name="Li Z."/>
            <person name="Yang G."/>
            <person name="Yang S."/>
            <person name="Bolund L."/>
            <person name="Kristiansen K."/>
            <person name="Zheng H."/>
            <person name="Li S."/>
            <person name="Zhang X."/>
            <person name="Yang H."/>
            <person name="Wang J."/>
            <person name="Sun R."/>
            <person name="Zhang B."/>
            <person name="Jiang S."/>
            <person name="Wang J."/>
            <person name="Du Y."/>
            <person name="Li S."/>
        </authorList>
    </citation>
    <scope>NUCLEOTIDE SEQUENCE [LARGE SCALE GENOMIC DNA]</scope>
    <source>
        <strain evidence="16">cv. 9930</strain>
    </source>
</reference>
<keyword evidence="8 11" id="KW-0378">Hydrolase</keyword>
<dbReference type="GO" id="GO:0005773">
    <property type="term" value="C:vacuole"/>
    <property type="evidence" value="ECO:0000318"/>
    <property type="project" value="GO_Central"/>
</dbReference>
<comment type="catalytic activity">
    <reaction evidence="1 11">
        <text>Hydrolysis of terminal non-reducing beta-D-galactose residues in beta-D-galactosides.</text>
        <dbReference type="EC" id="3.2.1.23"/>
    </reaction>
</comment>
<organism evidence="15 16">
    <name type="scientific">Cucumis sativus</name>
    <name type="common">Cucumber</name>
    <dbReference type="NCBI Taxonomy" id="3659"/>
    <lineage>
        <taxon>Eukaryota</taxon>
        <taxon>Viridiplantae</taxon>
        <taxon>Streptophyta</taxon>
        <taxon>Embryophyta</taxon>
        <taxon>Tracheophyta</taxon>
        <taxon>Spermatophyta</taxon>
        <taxon>Magnoliopsida</taxon>
        <taxon>eudicotyledons</taxon>
        <taxon>Gunneridae</taxon>
        <taxon>Pentapetalae</taxon>
        <taxon>rosids</taxon>
        <taxon>fabids</taxon>
        <taxon>Cucurbitales</taxon>
        <taxon>Cucurbitaceae</taxon>
        <taxon>Benincaseae</taxon>
        <taxon>Cucumis</taxon>
    </lineage>
</organism>
<dbReference type="Gramene" id="KGN50376">
    <property type="protein sequence ID" value="KGN50376"/>
    <property type="gene ID" value="Csa_5G169120"/>
</dbReference>
<dbReference type="Gene3D" id="2.60.120.260">
    <property type="entry name" value="Galactose-binding domain-like"/>
    <property type="match status" value="1"/>
</dbReference>
<sequence>MFKLQWFVPTLACLTFCMRDNVSYDSNAIIINGERRIIFSGSIHYPRSTEAMWPDLIQKAKDGGLDAIETYIFWDRHEPQRRKYDFSGRLDFIKFFQLIQDAGLYVVMRIGPYVCAEWNYGGFPVWLHNMPGIQLRTNNQVYKNEMQTFTTKIVNMCKQANLFASQGGPIILAQIENEYGNVMTPAYGDAGKAYINWCAQMAESLNIGVPWIMCQQSDAPQPMINTCNGFYCDNFTPNNPKSPKMFTENWVGWFKKWGDKDPYRTAEDVAFSVARFFQSGGVFNNYYMYHGGTNFGRTSGGPFITTSYDYNAPLDEYGNLNQPKWGHLKQLHASIKGKFCFLSNTDEKNDVTIDLQADGKYFVPAWSVSILDGCNKEVYNTAKVNSQTSVFVKEQNEKENAQLSWAWVPEPMKNTLHGNGKFAPNLLLEQKRVTIDFSDYFWYMMKVDTNRTSSLQNSTLQVNTKGHVLHAFVNKRYLGSQWGSNVGLKNYDAFYDVVPTGIDGGPIYLIGDENMTTDLSSNLWPYKENDMVQRLALKHLFDPVVLDMQGMGKGQAWVNGQSIGRFWPSFIAGNDSCSATCDYRGAYNPSKCVENCGNPSQRWYHVPRSFLSSDTNTLILFEEIGGNPQQVSVQTITIGTICGNANEGSTLELSCQGGHVISEIQFASYGNPGGKCGSFKKGSWDVTNIALVVEKACIGIESCSTDVSAKPFRLGDATNLSTRLTIQVLCAHN</sequence>
<keyword evidence="16" id="KW-1185">Reference proteome</keyword>
<dbReference type="SUPFAM" id="SSF49785">
    <property type="entry name" value="Galactose-binding domain-like"/>
    <property type="match status" value="2"/>
</dbReference>
<name>A0A0A0KRM6_CUCSA</name>
<comment type="subcellular location">
    <subcellularLocation>
        <location evidence="2">Secreted</location>
        <location evidence="2">Extracellular space</location>
        <location evidence="2">Apoplast</location>
    </subcellularLocation>
</comment>
<feature type="chain" id="PRO_5001972415" description="Beta-galactosidase" evidence="13">
    <location>
        <begin position="20"/>
        <end position="733"/>
    </location>
</feature>
<dbReference type="InterPro" id="IPR031330">
    <property type="entry name" value="Gly_Hdrlase_35_cat"/>
</dbReference>
<reference evidence="15 16" key="2">
    <citation type="journal article" date="2009" name="PLoS ONE">
        <title>An integrated genetic and cytogenetic map of the cucumber genome.</title>
        <authorList>
            <person name="Ren Y."/>
            <person name="Zhang Z."/>
            <person name="Liu J."/>
            <person name="Staub J.E."/>
            <person name="Han Y."/>
            <person name="Cheng Z."/>
            <person name="Li X."/>
            <person name="Lu J."/>
            <person name="Miao H."/>
            <person name="Kang H."/>
            <person name="Xie B."/>
            <person name="Gu X."/>
            <person name="Wang X."/>
            <person name="Du Y."/>
            <person name="Jin W."/>
            <person name="Huang S."/>
        </authorList>
    </citation>
    <scope>NUCLEOTIDE SEQUENCE [LARGE SCALE GENOMIC DNA]</scope>
    <source>
        <strain evidence="16">cv. 9930</strain>
    </source>
</reference>
<evidence type="ECO:0000256" key="4">
    <source>
        <dbReference type="ARBA" id="ARBA00012756"/>
    </source>
</evidence>
<dbReference type="Proteomes" id="UP000029981">
    <property type="component" value="Chromosome 5"/>
</dbReference>
<dbReference type="PROSITE" id="PS50228">
    <property type="entry name" value="SUEL_LECTIN"/>
    <property type="match status" value="1"/>
</dbReference>
<dbReference type="Pfam" id="PF01301">
    <property type="entry name" value="Glyco_hydro_35"/>
    <property type="match status" value="1"/>
</dbReference>
<evidence type="ECO:0000256" key="11">
    <source>
        <dbReference type="RuleBase" id="RU000675"/>
    </source>
</evidence>
<evidence type="ECO:0000313" key="15">
    <source>
        <dbReference type="EMBL" id="KGN50376.1"/>
    </source>
</evidence>
<dbReference type="Pfam" id="PF17834">
    <property type="entry name" value="GHD"/>
    <property type="match status" value="1"/>
</dbReference>
<accession>A0A0A0KRM6</accession>
<comment type="similarity">
    <text evidence="3 12">Belongs to the glycosyl hydrolase 35 family.</text>
</comment>
<dbReference type="EC" id="3.2.1.23" evidence="4 11"/>
<evidence type="ECO:0000256" key="6">
    <source>
        <dbReference type="ARBA" id="ARBA00022525"/>
    </source>
</evidence>
<dbReference type="GO" id="GO:0019388">
    <property type="term" value="P:galactose catabolic process"/>
    <property type="evidence" value="ECO:0000318"/>
    <property type="project" value="GO_Central"/>
</dbReference>
<evidence type="ECO:0000256" key="7">
    <source>
        <dbReference type="ARBA" id="ARBA00022729"/>
    </source>
</evidence>
<keyword evidence="9" id="KW-0325">Glycoprotein</keyword>
<evidence type="ECO:0000256" key="10">
    <source>
        <dbReference type="ARBA" id="ARBA00023295"/>
    </source>
</evidence>
<dbReference type="FunFam" id="3.20.20.80:FF:000098">
    <property type="entry name" value="Beta-galactosidase"/>
    <property type="match status" value="1"/>
</dbReference>
<dbReference type="Pfam" id="PF21467">
    <property type="entry name" value="BetaGal_gal-bd"/>
    <property type="match status" value="1"/>
</dbReference>